<dbReference type="AlphaFoldDB" id="A0A6G7GKY1"/>
<feature type="transmembrane region" description="Helical" evidence="2">
    <location>
        <begin position="95"/>
        <end position="120"/>
    </location>
</feature>
<feature type="compositionally biased region" description="Low complexity" evidence="1">
    <location>
        <begin position="180"/>
        <end position="201"/>
    </location>
</feature>
<organism evidence="3 4">
    <name type="scientific">Kuenenia stuttgartiensis</name>
    <dbReference type="NCBI Taxonomy" id="174633"/>
    <lineage>
        <taxon>Bacteria</taxon>
        <taxon>Pseudomonadati</taxon>
        <taxon>Planctomycetota</taxon>
        <taxon>Candidatus Brocadiia</taxon>
        <taxon>Candidatus Brocadiales</taxon>
        <taxon>Candidatus Brocadiaceae</taxon>
        <taxon>Candidatus Kuenenia</taxon>
    </lineage>
</organism>
<name>A0A6G7GKY1_KUEST</name>
<evidence type="ECO:0000256" key="1">
    <source>
        <dbReference type="SAM" id="MobiDB-lite"/>
    </source>
</evidence>
<protein>
    <submittedName>
        <fullName evidence="3">Putative membrane protein</fullName>
    </submittedName>
</protein>
<feature type="compositionally biased region" description="Polar residues" evidence="1">
    <location>
        <begin position="151"/>
        <end position="162"/>
    </location>
</feature>
<accession>A0A6G7GKY1</accession>
<proteinExistence type="predicted"/>
<feature type="region of interest" description="Disordered" evidence="1">
    <location>
        <begin position="143"/>
        <end position="208"/>
    </location>
</feature>
<reference evidence="3 4" key="1">
    <citation type="submission" date="2020-02" db="EMBL/GenBank/DDBJ databases">
        <title>Newly sequenced genome of strain CSTR1 showed variability in Candidatus Kuenenia stuttgartiensis genomes.</title>
        <authorList>
            <person name="Ding C."/>
            <person name="Adrian L."/>
        </authorList>
    </citation>
    <scope>NUCLEOTIDE SEQUENCE [LARGE SCALE GENOMIC DNA]</scope>
    <source>
        <strain evidence="3 4">CSTR1</strain>
    </source>
</reference>
<dbReference type="EMBL" id="CP049055">
    <property type="protein sequence ID" value="QII10012.1"/>
    <property type="molecule type" value="Genomic_DNA"/>
</dbReference>
<evidence type="ECO:0000313" key="4">
    <source>
        <dbReference type="Proteomes" id="UP000501926"/>
    </source>
</evidence>
<keyword evidence="2" id="KW-1133">Transmembrane helix</keyword>
<gene>
    <name evidence="3" type="ORF">KsCSTR_06330</name>
</gene>
<evidence type="ECO:0000256" key="2">
    <source>
        <dbReference type="SAM" id="Phobius"/>
    </source>
</evidence>
<dbReference type="Proteomes" id="UP000501926">
    <property type="component" value="Chromosome"/>
</dbReference>
<keyword evidence="2" id="KW-0812">Transmembrane</keyword>
<feature type="transmembrane region" description="Helical" evidence="2">
    <location>
        <begin position="52"/>
        <end position="75"/>
    </location>
</feature>
<dbReference type="RefSeq" id="WP_164994467.1">
    <property type="nucleotide sequence ID" value="NZ_CP049055.1"/>
</dbReference>
<evidence type="ECO:0000313" key="3">
    <source>
        <dbReference type="EMBL" id="QII10012.1"/>
    </source>
</evidence>
<feature type="transmembrane region" description="Helical" evidence="2">
    <location>
        <begin position="28"/>
        <end position="46"/>
    </location>
</feature>
<sequence>MADEKEVEYYAAKANAWFNTKLEYDKSLLVLSAGAIGLLVTLLTTVGVNSFALLFVFFAATISFVICLVAVLAIFKCNAKHLEELIAGKRTNDPVLGFLDSLSISSFIIGIVLASVIGLATATTEVLKKEVIVSKEKETNQSKVPLRGSFNGATNIAPQTTDTAKRSFNGAQNVAPPKQDTGTSNTAGGSTTSQTQSTDSGGSKKGAP</sequence>
<keyword evidence="2" id="KW-0472">Membrane</keyword>